<sequence>MDGEVIKKLLQEIEVQPEFRESLFLQSSENFDYNQQRGVARGNSLLKHVRQDLSAFADVLPQLNNIVDLGPFCARTGVIDDENLISFVWKSNTKHVKVSASFDGYMTHPLVPTVSGRLGIVFQVEPGRHYYRFLVNGKWKVRKDPAYLLIDPGNGHRSNYVDVMVSNPDMLFTSTNEKSRWFDKVSSMLPTSLDINFRALASRSHVREKKHEIMDLIIRGRRFFKEANYFDAVGAYGKALDLSPGDPEIYSELGRTLMKMEQNTLAEIHLRTAISIYEREGYEAGKSYRLADILLHYGVLMDRIGEKSTAELYYKKALRVYRREGHEGINVRLARDNLLRNLKWQMSNDEKNYWSQDGKNMVTRKNATKDLAEAAQPIPAQEEDKLLSCAFDEDIIRCRHDSNIEIVNSLMKDWYKEAIKLKSENSLEQAVELLRRATFARRRYGAWVTPFTIEFLLEIANMLVKMDQYDEAESNLRQAMSVWHMKSSAKNLLPEGEKWREETFSDVLKMLGIVCDKAGRRLEAEEYYRSALEIYRSHGRDVKIVDTNRLLVINLCAQGKSVGNYERFLG</sequence>
<dbReference type="CDD" id="cd02859">
    <property type="entry name" value="E_set_AMPKbeta_like_N"/>
    <property type="match status" value="1"/>
</dbReference>
<name>A0AAV8UI16_9RHOD</name>
<dbReference type="PANTHER" id="PTHR12558:SF13">
    <property type="entry name" value="CELL DIVISION CYCLE PROTEIN 27 HOMOLOG"/>
    <property type="match status" value="1"/>
</dbReference>
<evidence type="ECO:0000313" key="5">
    <source>
        <dbReference type="Proteomes" id="UP001157974"/>
    </source>
</evidence>
<dbReference type="EMBL" id="JAMWBK010000009">
    <property type="protein sequence ID" value="KAJ8902155.1"/>
    <property type="molecule type" value="Genomic_DNA"/>
</dbReference>
<organism evidence="4 5">
    <name type="scientific">Rhodosorus marinus</name>
    <dbReference type="NCBI Taxonomy" id="101924"/>
    <lineage>
        <taxon>Eukaryota</taxon>
        <taxon>Rhodophyta</taxon>
        <taxon>Stylonematophyceae</taxon>
        <taxon>Stylonematales</taxon>
        <taxon>Stylonemataceae</taxon>
        <taxon>Rhodosorus</taxon>
    </lineage>
</organism>
<comment type="caution">
    <text evidence="4">The sequence shown here is derived from an EMBL/GenBank/DDBJ whole genome shotgun (WGS) entry which is preliminary data.</text>
</comment>
<dbReference type="Gene3D" id="2.60.40.10">
    <property type="entry name" value="Immunoglobulins"/>
    <property type="match status" value="1"/>
</dbReference>
<accession>A0AAV8UI16</accession>
<keyword evidence="5" id="KW-1185">Reference proteome</keyword>
<dbReference type="InterPro" id="IPR019734">
    <property type="entry name" value="TPR_rpt"/>
</dbReference>
<dbReference type="SMART" id="SM00028">
    <property type="entry name" value="TPR"/>
    <property type="match status" value="6"/>
</dbReference>
<evidence type="ECO:0000256" key="2">
    <source>
        <dbReference type="ARBA" id="ARBA00038210"/>
    </source>
</evidence>
<dbReference type="Gene3D" id="1.25.40.10">
    <property type="entry name" value="Tetratricopeptide repeat domain"/>
    <property type="match status" value="2"/>
</dbReference>
<dbReference type="InterPro" id="IPR014756">
    <property type="entry name" value="Ig_E-set"/>
</dbReference>
<dbReference type="InterPro" id="IPR013783">
    <property type="entry name" value="Ig-like_fold"/>
</dbReference>
<dbReference type="PANTHER" id="PTHR12558">
    <property type="entry name" value="CELL DIVISION CYCLE 16,23,27"/>
    <property type="match status" value="1"/>
</dbReference>
<reference evidence="4 5" key="1">
    <citation type="journal article" date="2023" name="Nat. Commun.">
        <title>Origin of minicircular mitochondrial genomes in red algae.</title>
        <authorList>
            <person name="Lee Y."/>
            <person name="Cho C.H."/>
            <person name="Lee Y.M."/>
            <person name="Park S.I."/>
            <person name="Yang J.H."/>
            <person name="West J.A."/>
            <person name="Bhattacharya D."/>
            <person name="Yoon H.S."/>
        </authorList>
    </citation>
    <scope>NUCLEOTIDE SEQUENCE [LARGE SCALE GENOMIC DNA]</scope>
    <source>
        <strain evidence="4 5">CCMP1338</strain>
        <tissue evidence="4">Whole cell</tissue>
    </source>
</reference>
<dbReference type="Proteomes" id="UP001157974">
    <property type="component" value="Unassembled WGS sequence"/>
</dbReference>
<dbReference type="SUPFAM" id="SSF81296">
    <property type="entry name" value="E set domains"/>
    <property type="match status" value="1"/>
</dbReference>
<dbReference type="SUPFAM" id="SSF48452">
    <property type="entry name" value="TPR-like"/>
    <property type="match status" value="2"/>
</dbReference>
<comment type="similarity">
    <text evidence="2">Belongs to the APC3/CDC27 family.</text>
</comment>
<gene>
    <name evidence="4" type="ORF">NDN08_006563</name>
</gene>
<dbReference type="AlphaFoldDB" id="A0AAV8UI16"/>
<evidence type="ECO:0000256" key="1">
    <source>
        <dbReference type="ARBA" id="ARBA00022803"/>
    </source>
</evidence>
<keyword evidence="1" id="KW-0802">TPR repeat</keyword>
<proteinExistence type="inferred from homology"/>
<dbReference type="InterPro" id="IPR011990">
    <property type="entry name" value="TPR-like_helical_dom_sf"/>
</dbReference>
<evidence type="ECO:0000313" key="4">
    <source>
        <dbReference type="EMBL" id="KAJ8902155.1"/>
    </source>
</evidence>
<dbReference type="InterPro" id="IPR032640">
    <property type="entry name" value="AMPK1_CBM"/>
</dbReference>
<protein>
    <recommendedName>
        <fullName evidence="3">AMP-activated protein kinase glycogen-binding domain-containing protein</fullName>
    </recommendedName>
</protein>
<feature type="domain" description="AMP-activated protein kinase glycogen-binding" evidence="3">
    <location>
        <begin position="86"/>
        <end position="164"/>
    </location>
</feature>
<dbReference type="Pfam" id="PF16561">
    <property type="entry name" value="AMPK1_CBM"/>
    <property type="match status" value="1"/>
</dbReference>
<evidence type="ECO:0000259" key="3">
    <source>
        <dbReference type="Pfam" id="PF16561"/>
    </source>
</evidence>